<gene>
    <name evidence="2" type="ORF">H4W29_006017</name>
</gene>
<protein>
    <recommendedName>
        <fullName evidence="4">EexN family lipoprotein</fullName>
    </recommendedName>
</protein>
<accession>A0ABR9IZY3</accession>
<organism evidence="2 3">
    <name type="scientific">Rhizobium viscosum</name>
    <name type="common">Arthrobacter viscosus</name>
    <dbReference type="NCBI Taxonomy" id="1673"/>
    <lineage>
        <taxon>Bacteria</taxon>
        <taxon>Pseudomonadati</taxon>
        <taxon>Pseudomonadota</taxon>
        <taxon>Alphaproteobacteria</taxon>
        <taxon>Hyphomicrobiales</taxon>
        <taxon>Rhizobiaceae</taxon>
        <taxon>Rhizobium/Agrobacterium group</taxon>
        <taxon>Rhizobium</taxon>
    </lineage>
</organism>
<feature type="compositionally biased region" description="Basic and acidic residues" evidence="1">
    <location>
        <begin position="62"/>
        <end position="77"/>
    </location>
</feature>
<dbReference type="Proteomes" id="UP000620262">
    <property type="component" value="Unassembled WGS sequence"/>
</dbReference>
<dbReference type="EMBL" id="JADBEC010000002">
    <property type="protein sequence ID" value="MBE1508772.1"/>
    <property type="molecule type" value="Genomic_DNA"/>
</dbReference>
<evidence type="ECO:0000256" key="1">
    <source>
        <dbReference type="SAM" id="MobiDB-lite"/>
    </source>
</evidence>
<proteinExistence type="predicted"/>
<dbReference type="PROSITE" id="PS51257">
    <property type="entry name" value="PROKAR_LIPOPROTEIN"/>
    <property type="match status" value="1"/>
</dbReference>
<evidence type="ECO:0000313" key="2">
    <source>
        <dbReference type="EMBL" id="MBE1508772.1"/>
    </source>
</evidence>
<name>A0ABR9IZY3_RHIVS</name>
<evidence type="ECO:0000313" key="3">
    <source>
        <dbReference type="Proteomes" id="UP000620262"/>
    </source>
</evidence>
<dbReference type="NCBIfam" id="NF033894">
    <property type="entry name" value="Eex_IncN"/>
    <property type="match status" value="1"/>
</dbReference>
<evidence type="ECO:0008006" key="4">
    <source>
        <dbReference type="Google" id="ProtNLM"/>
    </source>
</evidence>
<sequence>MRWIVSTAAVFLLSACSPEKENVYTVDELTADEVQLAKIIGECRNNSGELHNTPNCGNAEAPDGKPRLERMRKSLGG</sequence>
<dbReference type="InterPro" id="IPR047937">
    <property type="entry name" value="Eex_IncN-like"/>
</dbReference>
<dbReference type="RefSeq" id="WP_192732312.1">
    <property type="nucleotide sequence ID" value="NZ_BAAAVL010000011.1"/>
</dbReference>
<comment type="caution">
    <text evidence="2">The sequence shown here is derived from an EMBL/GenBank/DDBJ whole genome shotgun (WGS) entry which is preliminary data.</text>
</comment>
<reference evidence="2 3" key="1">
    <citation type="submission" date="2020-10" db="EMBL/GenBank/DDBJ databases">
        <title>Sequencing the genomes of 1000 actinobacteria strains.</title>
        <authorList>
            <person name="Klenk H.-P."/>
        </authorList>
    </citation>
    <scope>NUCLEOTIDE SEQUENCE [LARGE SCALE GENOMIC DNA]</scope>
    <source>
        <strain evidence="2 3">DSM 7307</strain>
    </source>
</reference>
<feature type="region of interest" description="Disordered" evidence="1">
    <location>
        <begin position="53"/>
        <end position="77"/>
    </location>
</feature>
<keyword evidence="3" id="KW-1185">Reference proteome</keyword>